<gene>
    <name evidence="1" type="ORF">QQS35_16655</name>
</gene>
<protein>
    <recommendedName>
        <fullName evidence="3">Alpha/beta hydrolase fold-3 domain-containing protein</fullName>
    </recommendedName>
</protein>
<proteinExistence type="predicted"/>
<organism evidence="1 2">
    <name type="scientific">Aquibacillus rhizosphaerae</name>
    <dbReference type="NCBI Taxonomy" id="3051431"/>
    <lineage>
        <taxon>Bacteria</taxon>
        <taxon>Bacillati</taxon>
        <taxon>Bacillota</taxon>
        <taxon>Bacilli</taxon>
        <taxon>Bacillales</taxon>
        <taxon>Bacillaceae</taxon>
        <taxon>Aquibacillus</taxon>
    </lineage>
</organism>
<name>A0ABT7L893_9BACI</name>
<evidence type="ECO:0008006" key="3">
    <source>
        <dbReference type="Google" id="ProtNLM"/>
    </source>
</evidence>
<keyword evidence="2" id="KW-1185">Reference proteome</keyword>
<accession>A0ABT7L893</accession>
<evidence type="ECO:0000313" key="2">
    <source>
        <dbReference type="Proteomes" id="UP001235343"/>
    </source>
</evidence>
<reference evidence="1 2" key="1">
    <citation type="submission" date="2023-06" db="EMBL/GenBank/DDBJ databases">
        <title>Aquibacillus rhizosphaerae LR5S19.</title>
        <authorList>
            <person name="Sun J.-Q."/>
        </authorList>
    </citation>
    <scope>NUCLEOTIDE SEQUENCE [LARGE SCALE GENOMIC DNA]</scope>
    <source>
        <strain evidence="1 2">LR5S19</strain>
    </source>
</reference>
<dbReference type="Proteomes" id="UP001235343">
    <property type="component" value="Unassembled WGS sequence"/>
</dbReference>
<evidence type="ECO:0000313" key="1">
    <source>
        <dbReference type="EMBL" id="MDL4842071.1"/>
    </source>
</evidence>
<dbReference type="EMBL" id="JASTZU010000053">
    <property type="protein sequence ID" value="MDL4842071.1"/>
    <property type="molecule type" value="Genomic_DNA"/>
</dbReference>
<comment type="caution">
    <text evidence="1">The sequence shown here is derived from an EMBL/GenBank/DDBJ whole genome shotgun (WGS) entry which is preliminary data.</text>
</comment>
<sequence>MENNNRFNAEAVFISGTSAGGQVANVVGLGLVGWEYGDILNPDLKVKGIIPVFSTNGASNVGIDRG</sequence>
<dbReference type="RefSeq" id="WP_285933360.1">
    <property type="nucleotide sequence ID" value="NZ_JASTZU010000053.1"/>
</dbReference>